<name>A0A199VV47_ANACO</name>
<evidence type="ECO:0000313" key="3">
    <source>
        <dbReference type="Proteomes" id="UP000092600"/>
    </source>
</evidence>
<proteinExistence type="predicted"/>
<sequence>MERDEGNGGDSGESFASKMKKEGTAFGTSIWEGWQQTKATIIAQVKKMRARNEKEASDADLQASKIQVEAADEAENKKKQIGM</sequence>
<gene>
    <name evidence="2" type="ORF">ACMD2_06761</name>
</gene>
<dbReference type="AlphaFoldDB" id="A0A199VV47"/>
<reference evidence="2 3" key="1">
    <citation type="journal article" date="2016" name="DNA Res.">
        <title>The draft genome of MD-2 pineapple using hybrid error correction of long reads.</title>
        <authorList>
            <person name="Redwan R.M."/>
            <person name="Saidin A."/>
            <person name="Kumar S.V."/>
        </authorList>
    </citation>
    <scope>NUCLEOTIDE SEQUENCE [LARGE SCALE GENOMIC DNA]</scope>
    <source>
        <strain evidence="3">cv. MD2</strain>
        <tissue evidence="2">Leaf</tissue>
    </source>
</reference>
<evidence type="ECO:0000313" key="2">
    <source>
        <dbReference type="EMBL" id="OAY81112.1"/>
    </source>
</evidence>
<protein>
    <submittedName>
        <fullName evidence="2">Uncharacterized protein</fullName>
    </submittedName>
</protein>
<evidence type="ECO:0000256" key="1">
    <source>
        <dbReference type="SAM" id="MobiDB-lite"/>
    </source>
</evidence>
<dbReference type="Gramene" id="Aco006852.1.mrna1">
    <property type="protein sequence ID" value="Aco006852.1.mrna1"/>
    <property type="gene ID" value="Aco006852.1.path1"/>
</dbReference>
<feature type="region of interest" description="Disordered" evidence="1">
    <location>
        <begin position="1"/>
        <end position="20"/>
    </location>
</feature>
<dbReference type="EMBL" id="LSRQ01000732">
    <property type="protein sequence ID" value="OAY81112.1"/>
    <property type="molecule type" value="Genomic_DNA"/>
</dbReference>
<dbReference type="Proteomes" id="UP000092600">
    <property type="component" value="Unassembled WGS sequence"/>
</dbReference>
<accession>A0A199VV47</accession>
<organism evidence="2 3">
    <name type="scientific">Ananas comosus</name>
    <name type="common">Pineapple</name>
    <name type="synonym">Ananas ananas</name>
    <dbReference type="NCBI Taxonomy" id="4615"/>
    <lineage>
        <taxon>Eukaryota</taxon>
        <taxon>Viridiplantae</taxon>
        <taxon>Streptophyta</taxon>
        <taxon>Embryophyta</taxon>
        <taxon>Tracheophyta</taxon>
        <taxon>Spermatophyta</taxon>
        <taxon>Magnoliopsida</taxon>
        <taxon>Liliopsida</taxon>
        <taxon>Poales</taxon>
        <taxon>Bromeliaceae</taxon>
        <taxon>Bromelioideae</taxon>
        <taxon>Ananas</taxon>
    </lineage>
</organism>
<comment type="caution">
    <text evidence="2">The sequence shown here is derived from an EMBL/GenBank/DDBJ whole genome shotgun (WGS) entry which is preliminary data.</text>
</comment>